<protein>
    <recommendedName>
        <fullName evidence="1">Alpha/beta hydrolase domain-containing protein</fullName>
    </recommendedName>
</protein>
<feature type="domain" description="Alpha/beta hydrolase" evidence="1">
    <location>
        <begin position="94"/>
        <end position="243"/>
    </location>
</feature>
<feature type="non-terminal residue" evidence="2">
    <location>
        <position position="294"/>
    </location>
</feature>
<dbReference type="Pfam" id="PF20091">
    <property type="entry name" value="Abhydrolase_10"/>
    <property type="match status" value="1"/>
</dbReference>
<reference evidence="2" key="1">
    <citation type="submission" date="2018-05" db="EMBL/GenBank/DDBJ databases">
        <authorList>
            <person name="Lanie J.A."/>
            <person name="Ng W.-L."/>
            <person name="Kazmierczak K.M."/>
            <person name="Andrzejewski T.M."/>
            <person name="Davidsen T.M."/>
            <person name="Wayne K.J."/>
            <person name="Tettelin H."/>
            <person name="Glass J.I."/>
            <person name="Rusch D."/>
            <person name="Podicherti R."/>
            <person name="Tsui H.-C.T."/>
            <person name="Winkler M.E."/>
        </authorList>
    </citation>
    <scope>NUCLEOTIDE SEQUENCE</scope>
</reference>
<name>A0A382UEH3_9ZZZZ</name>
<proteinExistence type="predicted"/>
<dbReference type="AlphaFoldDB" id="A0A382UEH3"/>
<organism evidence="2">
    <name type="scientific">marine metagenome</name>
    <dbReference type="NCBI Taxonomy" id="408172"/>
    <lineage>
        <taxon>unclassified sequences</taxon>
        <taxon>metagenomes</taxon>
        <taxon>ecological metagenomes</taxon>
    </lineage>
</organism>
<evidence type="ECO:0000259" key="1">
    <source>
        <dbReference type="Pfam" id="PF20091"/>
    </source>
</evidence>
<accession>A0A382UEH3</accession>
<sequence>MNRGDKISFIMMNDAPWVGYYAGLDVANGHLMNEGYTVMWSGWQGDLPPGKNRMTLDVPVLKGVTGLVRDEIVFNHDYNPFVATLSYPAATLDTNKATLTVRARQTDPRVTPDDLKFEFFTAARAGIEPYTNEQIVIHRPAGFDAKAIYEFTYEARDPIVMGMAFASVRDLISFLRNDPEDAAGNANPLLLDGKPATQSTYGMGISQSGRFVRDFLYQGFNEDEQGRMVFDGLIPDVAGSRKTWINFRFAQPGRYSQEHEAHLQPGDQFPFTYGVMKDPLTGKTDGILKRCLES</sequence>
<evidence type="ECO:0000313" key="2">
    <source>
        <dbReference type="EMBL" id="SVD32118.1"/>
    </source>
</evidence>
<dbReference type="EMBL" id="UINC01143284">
    <property type="protein sequence ID" value="SVD32118.1"/>
    <property type="molecule type" value="Genomic_DNA"/>
</dbReference>
<dbReference type="InterPro" id="IPR045394">
    <property type="entry name" value="Abhydrolase_dom"/>
</dbReference>
<gene>
    <name evidence="2" type="ORF">METZ01_LOCUS384972</name>
</gene>